<gene>
    <name evidence="8 10" type="primary">vapC</name>
    <name evidence="10" type="ORF">DSM107010_55050</name>
</gene>
<dbReference type="CDD" id="cd18745">
    <property type="entry name" value="PIN_VapC4-5_FitB-like"/>
    <property type="match status" value="1"/>
</dbReference>
<dbReference type="EMBL" id="RSCK01000076">
    <property type="protein sequence ID" value="RUT05427.1"/>
    <property type="molecule type" value="Genomic_DNA"/>
</dbReference>
<name>A0AB37UC84_9CYAN</name>
<keyword evidence="2 8" id="KW-1277">Toxin-antitoxin system</keyword>
<evidence type="ECO:0000256" key="8">
    <source>
        <dbReference type="HAMAP-Rule" id="MF_00265"/>
    </source>
</evidence>
<evidence type="ECO:0000313" key="11">
    <source>
        <dbReference type="Proteomes" id="UP000282574"/>
    </source>
</evidence>
<dbReference type="GO" id="GO:0090729">
    <property type="term" value="F:toxin activity"/>
    <property type="evidence" value="ECO:0007669"/>
    <property type="project" value="UniProtKB-KW"/>
</dbReference>
<evidence type="ECO:0000256" key="5">
    <source>
        <dbReference type="ARBA" id="ARBA00022801"/>
    </source>
</evidence>
<dbReference type="InterPro" id="IPR029060">
    <property type="entry name" value="PIN-like_dom_sf"/>
</dbReference>
<keyword evidence="3 8" id="KW-0540">Nuclease</keyword>
<dbReference type="GO" id="GO:0016787">
    <property type="term" value="F:hydrolase activity"/>
    <property type="evidence" value="ECO:0007669"/>
    <property type="project" value="UniProtKB-KW"/>
</dbReference>
<feature type="binding site" evidence="8">
    <location>
        <position position="5"/>
    </location>
    <ligand>
        <name>Mg(2+)</name>
        <dbReference type="ChEBI" id="CHEBI:18420"/>
    </ligand>
</feature>
<dbReference type="GO" id="GO:0000287">
    <property type="term" value="F:magnesium ion binding"/>
    <property type="evidence" value="ECO:0007669"/>
    <property type="project" value="UniProtKB-UniRule"/>
</dbReference>
<evidence type="ECO:0000313" key="10">
    <source>
        <dbReference type="EMBL" id="RUT05427.1"/>
    </source>
</evidence>
<evidence type="ECO:0000256" key="7">
    <source>
        <dbReference type="ARBA" id="ARBA00038093"/>
    </source>
</evidence>
<evidence type="ECO:0000256" key="3">
    <source>
        <dbReference type="ARBA" id="ARBA00022722"/>
    </source>
</evidence>
<evidence type="ECO:0000256" key="1">
    <source>
        <dbReference type="ARBA" id="ARBA00001946"/>
    </source>
</evidence>
<dbReference type="AlphaFoldDB" id="A0AB37UC84"/>
<feature type="domain" description="PIN" evidence="9">
    <location>
        <begin position="2"/>
        <end position="123"/>
    </location>
</feature>
<dbReference type="GO" id="GO:0004540">
    <property type="term" value="F:RNA nuclease activity"/>
    <property type="evidence" value="ECO:0007669"/>
    <property type="project" value="InterPro"/>
</dbReference>
<keyword evidence="11" id="KW-1185">Reference proteome</keyword>
<dbReference type="PANTHER" id="PTHR33653">
    <property type="entry name" value="RIBONUCLEASE VAPC2"/>
    <property type="match status" value="1"/>
</dbReference>
<keyword evidence="8" id="KW-0800">Toxin</keyword>
<accession>A0AB37UC84</accession>
<dbReference type="HAMAP" id="MF_00265">
    <property type="entry name" value="VapC_Nob1"/>
    <property type="match status" value="1"/>
</dbReference>
<dbReference type="GO" id="GO:0004519">
    <property type="term" value="F:endonuclease activity"/>
    <property type="evidence" value="ECO:0007669"/>
    <property type="project" value="UniProtKB-KW"/>
</dbReference>
<evidence type="ECO:0000259" key="9">
    <source>
        <dbReference type="Pfam" id="PF01850"/>
    </source>
</evidence>
<dbReference type="InterPro" id="IPR050556">
    <property type="entry name" value="Type_II_TA_system_RNase"/>
</dbReference>
<keyword evidence="4 8" id="KW-0479">Metal-binding</keyword>
<dbReference type="Proteomes" id="UP000282574">
    <property type="component" value="Unassembled WGS sequence"/>
</dbReference>
<dbReference type="InterPro" id="IPR002716">
    <property type="entry name" value="PIN_dom"/>
</dbReference>
<keyword evidence="5 8" id="KW-0378">Hydrolase</keyword>
<reference evidence="10 11" key="1">
    <citation type="journal article" date="2019" name="Genome Biol. Evol.">
        <title>Day and night: Metabolic profiles and evolutionary relationships of six axenic non-marine cyanobacteria.</title>
        <authorList>
            <person name="Will S.E."/>
            <person name="Henke P."/>
            <person name="Boedeker C."/>
            <person name="Huang S."/>
            <person name="Brinkmann H."/>
            <person name="Rohde M."/>
            <person name="Jarek M."/>
            <person name="Friedl T."/>
            <person name="Seufert S."/>
            <person name="Schumacher M."/>
            <person name="Overmann J."/>
            <person name="Neumann-Schaal M."/>
            <person name="Petersen J."/>
        </authorList>
    </citation>
    <scope>NUCLEOTIDE SEQUENCE [LARGE SCALE GENOMIC DNA]</scope>
    <source>
        <strain evidence="10 11">SAG 39.79</strain>
    </source>
</reference>
<organism evidence="10 11">
    <name type="scientific">Chroococcidiopsis cubana SAG 39.79</name>
    <dbReference type="NCBI Taxonomy" id="388085"/>
    <lineage>
        <taxon>Bacteria</taxon>
        <taxon>Bacillati</taxon>
        <taxon>Cyanobacteriota</taxon>
        <taxon>Cyanophyceae</taxon>
        <taxon>Chroococcidiopsidales</taxon>
        <taxon>Chroococcidiopsidaceae</taxon>
        <taxon>Chroococcidiopsis</taxon>
    </lineage>
</organism>
<protein>
    <recommendedName>
        <fullName evidence="8">Ribonuclease VapC</fullName>
        <shortName evidence="8">RNase VapC</shortName>
        <ecNumber evidence="8">3.1.-.-</ecNumber>
    </recommendedName>
    <alternativeName>
        <fullName evidence="8">Toxin VapC</fullName>
    </alternativeName>
</protein>
<feature type="binding site" evidence="8">
    <location>
        <position position="97"/>
    </location>
    <ligand>
        <name>Mg(2+)</name>
        <dbReference type="ChEBI" id="CHEBI:18420"/>
    </ligand>
</feature>
<keyword evidence="6 8" id="KW-0460">Magnesium</keyword>
<comment type="caution">
    <text evidence="10">The sequence shown here is derived from an EMBL/GenBank/DDBJ whole genome shotgun (WGS) entry which is preliminary data.</text>
</comment>
<keyword evidence="10" id="KW-0255">Endonuclease</keyword>
<dbReference type="Gene3D" id="3.40.50.1010">
    <property type="entry name" value="5'-nuclease"/>
    <property type="match status" value="1"/>
</dbReference>
<comment type="similarity">
    <text evidence="7 8">Belongs to the PINc/VapC protein family.</text>
</comment>
<dbReference type="EC" id="3.1.-.-" evidence="8"/>
<proteinExistence type="inferred from homology"/>
<comment type="function">
    <text evidence="8">Toxic component of a toxin-antitoxin (TA) system. An RNase.</text>
</comment>
<dbReference type="PANTHER" id="PTHR33653:SF1">
    <property type="entry name" value="RIBONUCLEASE VAPC2"/>
    <property type="match status" value="1"/>
</dbReference>
<dbReference type="SUPFAM" id="SSF88723">
    <property type="entry name" value="PIN domain-like"/>
    <property type="match status" value="1"/>
</dbReference>
<evidence type="ECO:0000256" key="6">
    <source>
        <dbReference type="ARBA" id="ARBA00022842"/>
    </source>
</evidence>
<evidence type="ECO:0000256" key="2">
    <source>
        <dbReference type="ARBA" id="ARBA00022649"/>
    </source>
</evidence>
<dbReference type="InterPro" id="IPR022907">
    <property type="entry name" value="VapC_family"/>
</dbReference>
<comment type="cofactor">
    <cofactor evidence="1 8">
        <name>Mg(2+)</name>
        <dbReference type="ChEBI" id="CHEBI:18420"/>
    </cofactor>
</comment>
<sequence>MYLLDTNTCIGYLKGRAVGVRQRLEAIPSTDVFVCSVVKAELFYGAMKSSNPERTLQGQQEFLNQYVSLPFDDRAAIIYGRIRAFLAINGTPIGPYDLQIATIALANNLTIVTHNIREFSRVPQLNLEDWEAG</sequence>
<dbReference type="Pfam" id="PF01850">
    <property type="entry name" value="PIN"/>
    <property type="match status" value="1"/>
</dbReference>
<evidence type="ECO:0000256" key="4">
    <source>
        <dbReference type="ARBA" id="ARBA00022723"/>
    </source>
</evidence>